<dbReference type="InterPro" id="IPR015943">
    <property type="entry name" value="WD40/YVTN_repeat-like_dom_sf"/>
</dbReference>
<dbReference type="InterPro" id="IPR036322">
    <property type="entry name" value="WD40_repeat_dom_sf"/>
</dbReference>
<dbReference type="PANTHER" id="PTHR44411">
    <property type="entry name" value="THO COMPLEX SUBUNIT 6 HOMOLOG"/>
    <property type="match status" value="1"/>
</dbReference>
<dbReference type="PROSITE" id="PS50294">
    <property type="entry name" value="WD_REPEATS_REGION"/>
    <property type="match status" value="1"/>
</dbReference>
<dbReference type="GO" id="GO:0000346">
    <property type="term" value="C:transcription export complex"/>
    <property type="evidence" value="ECO:0007669"/>
    <property type="project" value="TreeGrafter"/>
</dbReference>
<dbReference type="InterPro" id="IPR001680">
    <property type="entry name" value="WD40_rpt"/>
</dbReference>
<evidence type="ECO:0000256" key="3">
    <source>
        <dbReference type="PROSITE-ProRule" id="PRU00221"/>
    </source>
</evidence>
<protein>
    <submittedName>
        <fullName evidence="4">Uncharacterized protein</fullName>
    </submittedName>
</protein>
<gene>
    <name evidence="4" type="ORF">PBIL07802_LOCUS14028</name>
</gene>
<dbReference type="GO" id="GO:0006406">
    <property type="term" value="P:mRNA export from nucleus"/>
    <property type="evidence" value="ECO:0007669"/>
    <property type="project" value="TreeGrafter"/>
</dbReference>
<dbReference type="SMART" id="SM00320">
    <property type="entry name" value="WD40"/>
    <property type="match status" value="4"/>
</dbReference>
<dbReference type="SUPFAM" id="SSF50978">
    <property type="entry name" value="WD40 repeat-like"/>
    <property type="match status" value="1"/>
</dbReference>
<evidence type="ECO:0000256" key="2">
    <source>
        <dbReference type="ARBA" id="ARBA00022574"/>
    </source>
</evidence>
<evidence type="ECO:0000256" key="1">
    <source>
        <dbReference type="ARBA" id="ARBA00009728"/>
    </source>
</evidence>
<dbReference type="GO" id="GO:0000347">
    <property type="term" value="C:THO complex"/>
    <property type="evidence" value="ECO:0007669"/>
    <property type="project" value="TreeGrafter"/>
</dbReference>
<proteinExistence type="inferred from homology"/>
<dbReference type="PROSITE" id="PS50082">
    <property type="entry name" value="WD_REPEATS_2"/>
    <property type="match status" value="1"/>
</dbReference>
<sequence length="335" mass="35000">MEGEVFSCSIYDGRWLAAAGSIGGIFVYDVLNRVEIEQGKMGDGEVDTKSVQQRVIAFDRKVYNLETVEGILFIAHDGGICAMKWEEIVGSDGVPSIADVRGNHAKSGGGAFEVEVNAVSGVEGSSVVAFGGGDNSVLLFDIASWQQTGEMRGHAGFISSLDSTPSVVASASEDGTGRVWDIRSKDELQTFEPKSLLGTLPPSIANGSKYDWLGAISISEDGQWLAMGGGAGIVTTWQPSYKAVASAFAVNGAVHSLSFSLDGRVVAATSVGGIYQTSLSGEVLYKRQSGLLPAWSIGEAMLANGSKISVCSGGGTLIEVGMDGLLPSFSLRPRQ</sequence>
<dbReference type="Pfam" id="PF00400">
    <property type="entry name" value="WD40"/>
    <property type="match status" value="1"/>
</dbReference>
<dbReference type="InterPro" id="IPR042626">
    <property type="entry name" value="THOC6"/>
</dbReference>
<dbReference type="PANTHER" id="PTHR44411:SF1">
    <property type="entry name" value="THO COMPLEX SUBUNIT 6 HOMOLOG"/>
    <property type="match status" value="1"/>
</dbReference>
<name>A0A7S3DAK5_9EUKA</name>
<dbReference type="Gene3D" id="2.130.10.10">
    <property type="entry name" value="YVTN repeat-like/Quinoprotein amine dehydrogenase"/>
    <property type="match status" value="2"/>
</dbReference>
<feature type="repeat" description="WD" evidence="3">
    <location>
        <begin position="151"/>
        <end position="190"/>
    </location>
</feature>
<accession>A0A7S3DAK5</accession>
<dbReference type="AlphaFoldDB" id="A0A7S3DAK5"/>
<reference evidence="4" key="1">
    <citation type="submission" date="2021-01" db="EMBL/GenBank/DDBJ databases">
        <authorList>
            <person name="Corre E."/>
            <person name="Pelletier E."/>
            <person name="Niang G."/>
            <person name="Scheremetjew M."/>
            <person name="Finn R."/>
            <person name="Kale V."/>
            <person name="Holt S."/>
            <person name="Cochrane G."/>
            <person name="Meng A."/>
            <person name="Brown T."/>
            <person name="Cohen L."/>
        </authorList>
    </citation>
    <scope>NUCLEOTIDE SEQUENCE</scope>
    <source>
        <strain evidence="4">NIES-2562</strain>
    </source>
</reference>
<organism evidence="4">
    <name type="scientific">Palpitomonas bilix</name>
    <dbReference type="NCBI Taxonomy" id="652834"/>
    <lineage>
        <taxon>Eukaryota</taxon>
        <taxon>Eukaryota incertae sedis</taxon>
    </lineage>
</organism>
<comment type="similarity">
    <text evidence="1">Belongs to the WD repeat THOC6 family.</text>
</comment>
<keyword evidence="2 3" id="KW-0853">WD repeat</keyword>
<evidence type="ECO:0000313" key="4">
    <source>
        <dbReference type="EMBL" id="CAE0251803.1"/>
    </source>
</evidence>
<dbReference type="EMBL" id="HBIB01021600">
    <property type="protein sequence ID" value="CAE0251803.1"/>
    <property type="molecule type" value="Transcribed_RNA"/>
</dbReference>